<evidence type="ECO:0000259" key="4">
    <source>
        <dbReference type="Pfam" id="PF00675"/>
    </source>
</evidence>
<reference evidence="7" key="1">
    <citation type="journal article" date="2009" name="Environ. Microbiol.">
        <title>The genome of Polaromonas naphthalenivorans strain CJ2, isolated from coal tar-contaminated sediment, reveals physiological and metabolic versatility and evolution through extensive horizontal gene transfer.</title>
        <authorList>
            <person name="Yagi J.M."/>
            <person name="Sims D."/>
            <person name="Brettin T."/>
            <person name="Bruce D."/>
            <person name="Madsen E.L."/>
        </authorList>
    </citation>
    <scope>NUCLEOTIDE SEQUENCE [LARGE SCALE GENOMIC DNA]</scope>
    <source>
        <strain evidence="7">CJ2</strain>
    </source>
</reference>
<dbReference type="InterPro" id="IPR011249">
    <property type="entry name" value="Metalloenz_LuxS/M16"/>
</dbReference>
<accession>A1VKN1</accession>
<dbReference type="InterPro" id="IPR011765">
    <property type="entry name" value="Pept_M16_N"/>
</dbReference>
<evidence type="ECO:0000259" key="5">
    <source>
        <dbReference type="Pfam" id="PF05193"/>
    </source>
</evidence>
<evidence type="ECO:0000313" key="7">
    <source>
        <dbReference type="Proteomes" id="UP000000644"/>
    </source>
</evidence>
<dbReference type="PANTHER" id="PTHR11851:SF49">
    <property type="entry name" value="MITOCHONDRIAL-PROCESSING PEPTIDASE SUBUNIT ALPHA"/>
    <property type="match status" value="1"/>
</dbReference>
<dbReference type="InterPro" id="IPR050361">
    <property type="entry name" value="MPP/UQCRC_Complex"/>
</dbReference>
<dbReference type="HOGENOM" id="CLU_009902_1_0_4"/>
<gene>
    <name evidence="6" type="ordered locus">Pnap_0892</name>
</gene>
<dbReference type="SUPFAM" id="SSF63411">
    <property type="entry name" value="LuxS/MPP-like metallohydrolase"/>
    <property type="match status" value="2"/>
</dbReference>
<dbReference type="MEROPS" id="M16.019"/>
<dbReference type="EMBL" id="CP000529">
    <property type="protein sequence ID" value="ABM36209.1"/>
    <property type="molecule type" value="Genomic_DNA"/>
</dbReference>
<dbReference type="PROSITE" id="PS51257">
    <property type="entry name" value="PROKAR_LIPOPROTEIN"/>
    <property type="match status" value="1"/>
</dbReference>
<dbReference type="Pfam" id="PF05193">
    <property type="entry name" value="Peptidase_M16_C"/>
    <property type="match status" value="1"/>
</dbReference>
<sequence length="499" mass="53965">MKHPKPIFVKPRVFLSMRLAGRFAAVLPAALMACVSPVVFAQAPIPVEQFTLANGLTVIVKPDHRAPTVAHMLWVRVGSMDEVDGTSGVAHALEHMMFKGTPKVKAGEFSRRVAALGGQENAFTGRDNTGYYQQIPAGRLEDVMRLEADRFAHSQWPDDEFRREIEVVKEERRMRTEESPHAMLHEQASAVTFLASPYRRPIVGWMSDLDAMTPGDVRSFYQRWYVPANAALVVAGDVEVARVKKLAEKYYGPIAARPVPERKPRSEPEQAGMRRIDLKAPASQAYVSMAFKVPKIAAADLAPAPGAASPTLAASRDALALTVLSAVLDGYSGARLERALVQGQGQAGGRVADSADASSGLFGRGPQLFTLDGVPAAGKTTQQVADALRQQVALVAQGGVSEAELQRVKTQWVASETYKLDSVFSQARELGSNWVQGLPLDASARLIAQLRTVTAGEVQAVAAKYFGDDQMTLSTLLPQPMDPNRKPRQPSAPASGDLH</sequence>
<dbReference type="Pfam" id="PF00675">
    <property type="entry name" value="Peptidase_M16"/>
    <property type="match status" value="1"/>
</dbReference>
<dbReference type="InterPro" id="IPR007863">
    <property type="entry name" value="Peptidase_M16_C"/>
</dbReference>
<comment type="similarity">
    <text evidence="1">Belongs to the peptidase M16 family.</text>
</comment>
<evidence type="ECO:0000256" key="1">
    <source>
        <dbReference type="ARBA" id="ARBA00007261"/>
    </source>
</evidence>
<dbReference type="Proteomes" id="UP000000644">
    <property type="component" value="Chromosome"/>
</dbReference>
<evidence type="ECO:0000256" key="3">
    <source>
        <dbReference type="SAM" id="SignalP"/>
    </source>
</evidence>
<feature type="domain" description="Peptidase M16 C-terminal" evidence="5">
    <location>
        <begin position="212"/>
        <end position="411"/>
    </location>
</feature>
<dbReference type="PANTHER" id="PTHR11851">
    <property type="entry name" value="METALLOPROTEASE"/>
    <property type="match status" value="1"/>
</dbReference>
<keyword evidence="7" id="KW-1185">Reference proteome</keyword>
<dbReference type="Gene3D" id="3.30.830.10">
    <property type="entry name" value="Metalloenzyme, LuxS/M16 peptidase-like"/>
    <property type="match status" value="2"/>
</dbReference>
<evidence type="ECO:0000256" key="2">
    <source>
        <dbReference type="SAM" id="MobiDB-lite"/>
    </source>
</evidence>
<keyword evidence="3" id="KW-0732">Signal</keyword>
<feature type="signal peptide" evidence="3">
    <location>
        <begin position="1"/>
        <end position="41"/>
    </location>
</feature>
<dbReference type="eggNOG" id="COG0612">
    <property type="taxonomic scope" value="Bacteria"/>
</dbReference>
<dbReference type="KEGG" id="pna:Pnap_0892"/>
<feature type="domain" description="Peptidase M16 N-terminal" evidence="4">
    <location>
        <begin position="58"/>
        <end position="202"/>
    </location>
</feature>
<protein>
    <submittedName>
        <fullName evidence="6">Peptidase M16 domain protein</fullName>
    </submittedName>
</protein>
<proteinExistence type="inferred from homology"/>
<feature type="region of interest" description="Disordered" evidence="2">
    <location>
        <begin position="476"/>
        <end position="499"/>
    </location>
</feature>
<dbReference type="STRING" id="365044.Pnap_0892"/>
<evidence type="ECO:0000313" key="6">
    <source>
        <dbReference type="EMBL" id="ABM36209.1"/>
    </source>
</evidence>
<organism evidence="6 7">
    <name type="scientific">Polaromonas naphthalenivorans (strain CJ2)</name>
    <dbReference type="NCBI Taxonomy" id="365044"/>
    <lineage>
        <taxon>Bacteria</taxon>
        <taxon>Pseudomonadati</taxon>
        <taxon>Pseudomonadota</taxon>
        <taxon>Betaproteobacteria</taxon>
        <taxon>Burkholderiales</taxon>
        <taxon>Comamonadaceae</taxon>
        <taxon>Polaromonas</taxon>
    </lineage>
</organism>
<dbReference type="GO" id="GO:0046872">
    <property type="term" value="F:metal ion binding"/>
    <property type="evidence" value="ECO:0007669"/>
    <property type="project" value="InterPro"/>
</dbReference>
<name>A1VKN1_POLNA</name>
<dbReference type="RefSeq" id="WP_011800303.1">
    <property type="nucleotide sequence ID" value="NC_008781.1"/>
</dbReference>
<dbReference type="AlphaFoldDB" id="A1VKN1"/>
<feature type="chain" id="PRO_5002639811" evidence="3">
    <location>
        <begin position="42"/>
        <end position="499"/>
    </location>
</feature>